<dbReference type="NCBIfam" id="NF002964">
    <property type="entry name" value="PRK03635.1"/>
    <property type="match status" value="1"/>
</dbReference>
<dbReference type="RefSeq" id="WP_145399699.1">
    <property type="nucleotide sequence ID" value="NZ_VLKU01000014.1"/>
</dbReference>
<dbReference type="InterPro" id="IPR036388">
    <property type="entry name" value="WH-like_DNA-bd_sf"/>
</dbReference>
<evidence type="ECO:0000256" key="2">
    <source>
        <dbReference type="ARBA" id="ARBA00023015"/>
    </source>
</evidence>
<dbReference type="AlphaFoldDB" id="A0A562NC06"/>
<proteinExistence type="inferred from homology"/>
<keyword evidence="3" id="KW-0238">DNA-binding</keyword>
<keyword evidence="7" id="KW-1185">Reference proteome</keyword>
<name>A0A562NC06_9RHOB</name>
<evidence type="ECO:0000313" key="7">
    <source>
        <dbReference type="Proteomes" id="UP000316225"/>
    </source>
</evidence>
<feature type="domain" description="HTH lysR-type" evidence="5">
    <location>
        <begin position="2"/>
        <end position="58"/>
    </location>
</feature>
<comment type="caution">
    <text evidence="6">The sequence shown here is derived from an EMBL/GenBank/DDBJ whole genome shotgun (WGS) entry which is preliminary data.</text>
</comment>
<dbReference type="InterPro" id="IPR036390">
    <property type="entry name" value="WH_DNA-bd_sf"/>
</dbReference>
<reference evidence="6 7" key="1">
    <citation type="journal article" date="2015" name="Stand. Genomic Sci.">
        <title>Genomic Encyclopedia of Bacterial and Archaeal Type Strains, Phase III: the genomes of soil and plant-associated and newly described type strains.</title>
        <authorList>
            <person name="Whitman W.B."/>
            <person name="Woyke T."/>
            <person name="Klenk H.P."/>
            <person name="Zhou Y."/>
            <person name="Lilburn T.G."/>
            <person name="Beck B.J."/>
            <person name="De Vos P."/>
            <person name="Vandamme P."/>
            <person name="Eisen J.A."/>
            <person name="Garrity G."/>
            <person name="Hugenholtz P."/>
            <person name="Kyrpides N.C."/>
        </authorList>
    </citation>
    <scope>NUCLEOTIDE SEQUENCE [LARGE SCALE GENOMIC DNA]</scope>
    <source>
        <strain evidence="6 7">CGMCC 1.5364</strain>
    </source>
</reference>
<organism evidence="6 7">
    <name type="scientific">Paracoccus sulfuroxidans</name>
    <dbReference type="NCBI Taxonomy" id="384678"/>
    <lineage>
        <taxon>Bacteria</taxon>
        <taxon>Pseudomonadati</taxon>
        <taxon>Pseudomonadota</taxon>
        <taxon>Alphaproteobacteria</taxon>
        <taxon>Rhodobacterales</taxon>
        <taxon>Paracoccaceae</taxon>
        <taxon>Paracoccus</taxon>
    </lineage>
</organism>
<dbReference type="PANTHER" id="PTHR30579">
    <property type="entry name" value="TRANSCRIPTIONAL REGULATOR"/>
    <property type="match status" value="1"/>
</dbReference>
<dbReference type="InterPro" id="IPR000847">
    <property type="entry name" value="LysR_HTH_N"/>
</dbReference>
<comment type="similarity">
    <text evidence="1">Belongs to the LysR transcriptional regulatory family.</text>
</comment>
<dbReference type="NCBIfam" id="TIGR03298">
    <property type="entry name" value="argP"/>
    <property type="match status" value="1"/>
</dbReference>
<dbReference type="SUPFAM" id="SSF46785">
    <property type="entry name" value="Winged helix' DNA-binding domain"/>
    <property type="match status" value="1"/>
</dbReference>
<evidence type="ECO:0000256" key="4">
    <source>
        <dbReference type="ARBA" id="ARBA00023163"/>
    </source>
</evidence>
<dbReference type="PANTHER" id="PTHR30579:SF2">
    <property type="entry name" value="HTH-TYPE TRANSCRIPTIONAL REGULATOR ARGP"/>
    <property type="match status" value="1"/>
</dbReference>
<keyword evidence="2" id="KW-0805">Transcription regulation</keyword>
<evidence type="ECO:0000256" key="1">
    <source>
        <dbReference type="ARBA" id="ARBA00009437"/>
    </source>
</evidence>
<dbReference type="InterPro" id="IPR005119">
    <property type="entry name" value="LysR_subst-bd"/>
</dbReference>
<dbReference type="Pfam" id="PF00126">
    <property type="entry name" value="HTH_1"/>
    <property type="match status" value="1"/>
</dbReference>
<evidence type="ECO:0000259" key="5">
    <source>
        <dbReference type="PROSITE" id="PS50931"/>
    </source>
</evidence>
<dbReference type="EMBL" id="VLKU01000014">
    <property type="protein sequence ID" value="TWI29431.1"/>
    <property type="molecule type" value="Genomic_DNA"/>
</dbReference>
<dbReference type="SUPFAM" id="SSF53850">
    <property type="entry name" value="Periplasmic binding protein-like II"/>
    <property type="match status" value="1"/>
</dbReference>
<gene>
    <name evidence="6" type="ORF">IQ24_03641</name>
</gene>
<dbReference type="InterPro" id="IPR017685">
    <property type="entry name" value="ArgP"/>
</dbReference>
<dbReference type="OrthoDB" id="3252676at2"/>
<keyword evidence="4" id="KW-0804">Transcription</keyword>
<sequence>MLDYPALAALAQIIRRGSFDAAAAALGVTPSAVSQRIKSLEERLGQVLIHRGPPATGTETGLQLLRHYDQVTLLEQGLAQKLRPDDGPPALRIAVNADSLATWFPPAMQALPVLYDLVIDDQDHAREWLRKGQVSAAITSDPSPVAGCDAFHLGAMRYRALATPTFIARHFPNGIDTDSLSRAPAVIFNAKDALQSRWAELATGRKLHLHGHLIPASEPFAHAVRLGLGWGMIPEAMAPAEDATLTPLNPDLPLDVPLYWHVQRAMAPTLSPLTAETRKRAADALRP</sequence>
<dbReference type="Proteomes" id="UP000316225">
    <property type="component" value="Unassembled WGS sequence"/>
</dbReference>
<evidence type="ECO:0000313" key="6">
    <source>
        <dbReference type="EMBL" id="TWI29431.1"/>
    </source>
</evidence>
<dbReference type="PROSITE" id="PS50931">
    <property type="entry name" value="HTH_LYSR"/>
    <property type="match status" value="1"/>
</dbReference>
<dbReference type="InterPro" id="IPR050176">
    <property type="entry name" value="LTTR"/>
</dbReference>
<dbReference type="Gene3D" id="3.40.190.290">
    <property type="match status" value="1"/>
</dbReference>
<dbReference type="Gene3D" id="1.10.10.10">
    <property type="entry name" value="Winged helix-like DNA-binding domain superfamily/Winged helix DNA-binding domain"/>
    <property type="match status" value="1"/>
</dbReference>
<evidence type="ECO:0000256" key="3">
    <source>
        <dbReference type="ARBA" id="ARBA00023125"/>
    </source>
</evidence>
<dbReference type="GO" id="GO:0003677">
    <property type="term" value="F:DNA binding"/>
    <property type="evidence" value="ECO:0007669"/>
    <property type="project" value="UniProtKB-KW"/>
</dbReference>
<dbReference type="NCBIfam" id="NF009888">
    <property type="entry name" value="PRK13348.1"/>
    <property type="match status" value="1"/>
</dbReference>
<dbReference type="Pfam" id="PF03466">
    <property type="entry name" value="LysR_substrate"/>
    <property type="match status" value="1"/>
</dbReference>
<accession>A0A562NC06</accession>
<protein>
    <submittedName>
        <fullName evidence="6">LysR family transcriptional regulator (Chromosome initiation inhibitor)</fullName>
    </submittedName>
</protein>
<dbReference type="GO" id="GO:0003700">
    <property type="term" value="F:DNA-binding transcription factor activity"/>
    <property type="evidence" value="ECO:0007669"/>
    <property type="project" value="InterPro"/>
</dbReference>